<comment type="caution">
    <text evidence="4">The sequence shown here is derived from an EMBL/GenBank/DDBJ whole genome shotgun (WGS) entry which is preliminary data.</text>
</comment>
<feature type="domain" description="PDZ" evidence="3">
    <location>
        <begin position="298"/>
        <end position="341"/>
    </location>
</feature>
<dbReference type="PANTHER" id="PTHR43343:SF3">
    <property type="entry name" value="PROTEASE DO-LIKE 8, CHLOROPLASTIC"/>
    <property type="match status" value="1"/>
</dbReference>
<organism evidence="4 5">
    <name type="scientific">Cellulomonas humilata</name>
    <dbReference type="NCBI Taxonomy" id="144055"/>
    <lineage>
        <taxon>Bacteria</taxon>
        <taxon>Bacillati</taxon>
        <taxon>Actinomycetota</taxon>
        <taxon>Actinomycetes</taxon>
        <taxon>Micrococcales</taxon>
        <taxon>Cellulomonadaceae</taxon>
        <taxon>Cellulomonas</taxon>
    </lineage>
</organism>
<evidence type="ECO:0000259" key="3">
    <source>
        <dbReference type="PROSITE" id="PS50106"/>
    </source>
</evidence>
<dbReference type="PRINTS" id="PR00834">
    <property type="entry name" value="PROTEASES2C"/>
</dbReference>
<accession>A0ABU0EL74</accession>
<dbReference type="PANTHER" id="PTHR43343">
    <property type="entry name" value="PEPTIDASE S12"/>
    <property type="match status" value="1"/>
</dbReference>
<dbReference type="InterPro" id="IPR036034">
    <property type="entry name" value="PDZ_sf"/>
</dbReference>
<name>A0ABU0EL74_9CELL</name>
<dbReference type="InterPro" id="IPR001478">
    <property type="entry name" value="PDZ"/>
</dbReference>
<dbReference type="PROSITE" id="PS50106">
    <property type="entry name" value="PDZ"/>
    <property type="match status" value="1"/>
</dbReference>
<evidence type="ECO:0000256" key="1">
    <source>
        <dbReference type="ARBA" id="ARBA00022670"/>
    </source>
</evidence>
<reference evidence="4 5" key="1">
    <citation type="submission" date="2023-07" db="EMBL/GenBank/DDBJ databases">
        <title>Sorghum-associated microbial communities from plants grown in Nebraska, USA.</title>
        <authorList>
            <person name="Schachtman D."/>
        </authorList>
    </citation>
    <scope>NUCLEOTIDE SEQUENCE [LARGE SCALE GENOMIC DNA]</scope>
    <source>
        <strain evidence="4 5">BE332</strain>
    </source>
</reference>
<proteinExistence type="predicted"/>
<dbReference type="Gene3D" id="2.30.42.10">
    <property type="match status" value="1"/>
</dbReference>
<dbReference type="EMBL" id="JAUSVB010000008">
    <property type="protein sequence ID" value="MDQ0375939.1"/>
    <property type="molecule type" value="Genomic_DNA"/>
</dbReference>
<dbReference type="Pfam" id="PF13365">
    <property type="entry name" value="Trypsin_2"/>
    <property type="match status" value="1"/>
</dbReference>
<dbReference type="Proteomes" id="UP001239626">
    <property type="component" value="Unassembled WGS sequence"/>
</dbReference>
<dbReference type="GO" id="GO:0006508">
    <property type="term" value="P:proteolysis"/>
    <property type="evidence" value="ECO:0007669"/>
    <property type="project" value="UniProtKB-KW"/>
</dbReference>
<sequence length="385" mass="37029">MTSGDVAVATKPVVRRGVAFGAAGGALALGLLAGGVSGGLVAAALASSNTDDAATSTIEGAAYVPPTIEEQIPPSWGTAPSTSDQADATAATADQQVGVVTITSTLGYQDAHSAGTGMVLTSDGLVLTNNHVIEGSTSIGVTIESTGASYVAVVVGTDASSDVALLQLQDASGLATVALDDDNGVAVGDAVTAVGNAEGGGDLLAALGSVTALDQTMTASSNGSTPETLDGLIQFSAAVVPGDSGGPVFDDEGEVIGMTTAASSSTVDTVAYAIDIEDALVIANQIQTGAASDTVTIGYPAFLGISLGSDGSVAGVLEGTPAESSGLVAGDMITAVDGVAVTASSSLSTLLDTYAPGDTVTLTWTVAATGASTSAPVTLIAGPAD</sequence>
<dbReference type="Gene3D" id="2.40.10.120">
    <property type="match status" value="1"/>
</dbReference>
<evidence type="ECO:0000313" key="4">
    <source>
        <dbReference type="EMBL" id="MDQ0375939.1"/>
    </source>
</evidence>
<dbReference type="GO" id="GO:0008233">
    <property type="term" value="F:peptidase activity"/>
    <property type="evidence" value="ECO:0007669"/>
    <property type="project" value="UniProtKB-KW"/>
</dbReference>
<keyword evidence="2" id="KW-0378">Hydrolase</keyword>
<evidence type="ECO:0000313" key="5">
    <source>
        <dbReference type="Proteomes" id="UP001239626"/>
    </source>
</evidence>
<dbReference type="Pfam" id="PF13180">
    <property type="entry name" value="PDZ_2"/>
    <property type="match status" value="1"/>
</dbReference>
<gene>
    <name evidence="4" type="ORF">J2X26_004282</name>
</gene>
<dbReference type="RefSeq" id="WP_307494730.1">
    <property type="nucleotide sequence ID" value="NZ_JAUSVB010000008.1"/>
</dbReference>
<dbReference type="SMART" id="SM00228">
    <property type="entry name" value="PDZ"/>
    <property type="match status" value="1"/>
</dbReference>
<dbReference type="InterPro" id="IPR051201">
    <property type="entry name" value="Chloro_Bact_Ser_Proteases"/>
</dbReference>
<evidence type="ECO:0000256" key="2">
    <source>
        <dbReference type="ARBA" id="ARBA00022801"/>
    </source>
</evidence>
<dbReference type="SUPFAM" id="SSF50156">
    <property type="entry name" value="PDZ domain-like"/>
    <property type="match status" value="1"/>
</dbReference>
<protein>
    <submittedName>
        <fullName evidence="4">S1-C subfamily serine protease</fullName>
    </submittedName>
</protein>
<dbReference type="InterPro" id="IPR009003">
    <property type="entry name" value="Peptidase_S1_PA"/>
</dbReference>
<keyword evidence="5" id="KW-1185">Reference proteome</keyword>
<dbReference type="InterPro" id="IPR001940">
    <property type="entry name" value="Peptidase_S1C"/>
</dbReference>
<keyword evidence="1 4" id="KW-0645">Protease</keyword>
<dbReference type="SUPFAM" id="SSF50494">
    <property type="entry name" value="Trypsin-like serine proteases"/>
    <property type="match status" value="1"/>
</dbReference>